<gene>
    <name evidence="2" type="ORF">CO2235_210054</name>
</gene>
<dbReference type="InterPro" id="IPR025870">
    <property type="entry name" value="Glyoxalase-like_dom"/>
</dbReference>
<protein>
    <submittedName>
        <fullName evidence="2">Bleomycin resistance protein</fullName>
    </submittedName>
</protein>
<dbReference type="InterPro" id="IPR029068">
    <property type="entry name" value="Glyas_Bleomycin-R_OHBP_Dase"/>
</dbReference>
<evidence type="ECO:0000313" key="2">
    <source>
        <dbReference type="EMBL" id="SPC14741.1"/>
    </source>
</evidence>
<proteinExistence type="predicted"/>
<dbReference type="PANTHER" id="PTHR40265:SF1">
    <property type="entry name" value="GLYOXALASE-LIKE DOMAIN-CONTAINING PROTEIN"/>
    <property type="match status" value="1"/>
</dbReference>
<dbReference type="EMBL" id="OGUS01000122">
    <property type="protein sequence ID" value="SPC14741.1"/>
    <property type="molecule type" value="Genomic_DNA"/>
</dbReference>
<organism evidence="2">
    <name type="scientific">Cupriavidus oxalaticus</name>
    <dbReference type="NCBI Taxonomy" id="96344"/>
    <lineage>
        <taxon>Bacteria</taxon>
        <taxon>Pseudomonadati</taxon>
        <taxon>Pseudomonadota</taxon>
        <taxon>Betaproteobacteria</taxon>
        <taxon>Burkholderiales</taxon>
        <taxon>Burkholderiaceae</taxon>
        <taxon>Cupriavidus</taxon>
    </lineage>
</organism>
<sequence length="299" mass="31918">MTAAGAAAPAAQTEVMSMASQAEMFDHAVVVCPDLDAGAQAWQRLGFTLTPRGYHTLGSQNHCVMLRHDYVELLHVTAPTPSRQYYWDAQARGGGCAAMSCKSADAFGTAARLRASGWYTSDPIEFSRPVRLDDGSEHPATFRVTALDDAPGARYFFCEHRTPELLWRPEWMSHANGADSIATMFLVVAPALVDAAARAYAELTGGELTQLSEHVSSLALDDATLVVSTPQALASATGTAHVRRDVPGYAAMRLRTGDLAAARALWRNAGVPVQDLGLHETLVPAEAAGGVALLFEQHS</sequence>
<dbReference type="Pfam" id="PF13468">
    <property type="entry name" value="Glyoxalase_3"/>
    <property type="match status" value="1"/>
</dbReference>
<accession>A0A375G514</accession>
<dbReference type="Proteomes" id="UP000256862">
    <property type="component" value="Chromosome CO2235"/>
</dbReference>
<evidence type="ECO:0000259" key="1">
    <source>
        <dbReference type="Pfam" id="PF13468"/>
    </source>
</evidence>
<comment type="caution">
    <text evidence="2">The sequence shown here is derived from an EMBL/GenBank/DDBJ whole genome shotgun (WGS) entry which is preliminary data.</text>
</comment>
<dbReference type="PANTHER" id="PTHR40265">
    <property type="entry name" value="BLL2707 PROTEIN"/>
    <property type="match status" value="1"/>
</dbReference>
<dbReference type="SUPFAM" id="SSF54593">
    <property type="entry name" value="Glyoxalase/Bleomycin resistance protein/Dihydroxybiphenyl dioxygenase"/>
    <property type="match status" value="1"/>
</dbReference>
<feature type="domain" description="Glyoxalase-like" evidence="1">
    <location>
        <begin position="25"/>
        <end position="204"/>
    </location>
</feature>
<reference evidence="2" key="1">
    <citation type="submission" date="2018-01" db="EMBL/GenBank/DDBJ databases">
        <authorList>
            <person name="Clerissi C."/>
        </authorList>
    </citation>
    <scope>NUCLEOTIDE SEQUENCE</scope>
    <source>
        <strain evidence="2">Cupriavidus oxalaticus LMG 2235</strain>
    </source>
</reference>
<dbReference type="AlphaFoldDB" id="A0A375G514"/>
<dbReference type="Gene3D" id="3.10.180.10">
    <property type="entry name" value="2,3-Dihydroxybiphenyl 1,2-Dioxygenase, domain 1"/>
    <property type="match status" value="1"/>
</dbReference>
<name>A0A375G514_9BURK</name>